<feature type="region of interest" description="Disordered" evidence="3">
    <location>
        <begin position="400"/>
        <end position="423"/>
    </location>
</feature>
<accession>A0A6H0XNL9</accession>
<keyword evidence="2" id="KW-0408">Iron</keyword>
<dbReference type="Pfam" id="PF24681">
    <property type="entry name" value="Kelch_KLHDC2_KLHL20_DRC7"/>
    <property type="match status" value="1"/>
</dbReference>
<dbReference type="PANTHER" id="PTHR47435:SF10">
    <property type="entry name" value="TIP ELONGATION ABERRANT PROTEIN 3"/>
    <property type="match status" value="1"/>
</dbReference>
<evidence type="ECO:0000256" key="1">
    <source>
        <dbReference type="ARBA" id="ARBA00022737"/>
    </source>
</evidence>
<evidence type="ECO:0000256" key="3">
    <source>
        <dbReference type="SAM" id="MobiDB-lite"/>
    </source>
</evidence>
<keyword evidence="5" id="KW-1185">Reference proteome</keyword>
<dbReference type="Proteomes" id="UP000503462">
    <property type="component" value="Chromosome 1"/>
</dbReference>
<evidence type="ECO:0000313" key="5">
    <source>
        <dbReference type="Proteomes" id="UP000503462"/>
    </source>
</evidence>
<keyword evidence="1" id="KW-0677">Repeat</keyword>
<name>A0A6H0XNL9_9PEZI</name>
<evidence type="ECO:0000256" key="2">
    <source>
        <dbReference type="ARBA" id="ARBA00023004"/>
    </source>
</evidence>
<dbReference type="EMBL" id="CP051139">
    <property type="protein sequence ID" value="QIW96234.1"/>
    <property type="molecule type" value="Genomic_DNA"/>
</dbReference>
<dbReference type="GO" id="GO:0019760">
    <property type="term" value="P:glucosinolate metabolic process"/>
    <property type="evidence" value="ECO:0007669"/>
    <property type="project" value="UniProtKB-ARBA"/>
</dbReference>
<gene>
    <name evidence="4" type="ORF">AMS68_001752</name>
</gene>
<organism evidence="4 5">
    <name type="scientific">Peltaster fructicola</name>
    <dbReference type="NCBI Taxonomy" id="286661"/>
    <lineage>
        <taxon>Eukaryota</taxon>
        <taxon>Fungi</taxon>
        <taxon>Dikarya</taxon>
        <taxon>Ascomycota</taxon>
        <taxon>Pezizomycotina</taxon>
        <taxon>Dothideomycetes</taxon>
        <taxon>Dothideomycetes incertae sedis</taxon>
        <taxon>Peltaster</taxon>
    </lineage>
</organism>
<sequence length="423" mass="44945">MVVELAAGALAVEEIVSTTIYTGVAAYAVTKATMPLKATFSQIATTSYEDSSLSLNRSHHTVTVVKDKAYIFGGKTTEKTMAGNEIHAISLLSLAEAEKKATDSQYAVIPAIAAAQINDKKSRGSEVPSPRYNHAACALNMYVAVFGGLDENNELADEDGCLWLYNTANQVWEHVETVPAPPPRANATLCMSGNGLVLYGGDTPTGDKLKDAWHFDYPTQTWTALQSAPSSASKAIVAAGSLYLLDFPSNLAAELHSLAISSPPSSEAQWTTHSIPINPLVSGLAPREGSLALPLEFGHGRNFLLYLLGRDRSDAWTLQLPPTEPAITHPKQSAAAVKDGIRSTVGANTGRLELGEVELNIPKSLDAAPPGTSGKLHPGPRAWAAADVMPDKTTVIIWGGTSRIDGSGHEETTEGDGWMIRFE</sequence>
<evidence type="ECO:0008006" key="6">
    <source>
        <dbReference type="Google" id="ProtNLM"/>
    </source>
</evidence>
<dbReference type="AlphaFoldDB" id="A0A6H0XNL9"/>
<evidence type="ECO:0000313" key="4">
    <source>
        <dbReference type="EMBL" id="QIW96234.1"/>
    </source>
</evidence>
<dbReference type="Gene3D" id="2.120.10.80">
    <property type="entry name" value="Kelch-type beta propeller"/>
    <property type="match status" value="1"/>
</dbReference>
<dbReference type="OrthoDB" id="10250130at2759"/>
<proteinExistence type="predicted"/>
<protein>
    <recommendedName>
        <fullName evidence="6">Galactose oxidase</fullName>
    </recommendedName>
</protein>
<dbReference type="SUPFAM" id="SSF117281">
    <property type="entry name" value="Kelch motif"/>
    <property type="match status" value="1"/>
</dbReference>
<dbReference type="PANTHER" id="PTHR47435">
    <property type="entry name" value="KELCH REPEAT PROTEIN (AFU_ORTHOLOGUE AFUA_5G12780)"/>
    <property type="match status" value="1"/>
</dbReference>
<dbReference type="InterPro" id="IPR015915">
    <property type="entry name" value="Kelch-typ_b-propeller"/>
</dbReference>
<reference evidence="4 5" key="1">
    <citation type="journal article" date="2016" name="Sci. Rep.">
        <title>Peltaster fructicola genome reveals evolution from an invasive phytopathogen to an ectophytic parasite.</title>
        <authorList>
            <person name="Xu C."/>
            <person name="Chen H."/>
            <person name="Gleason M.L."/>
            <person name="Xu J.R."/>
            <person name="Liu H."/>
            <person name="Zhang R."/>
            <person name="Sun G."/>
        </authorList>
    </citation>
    <scope>NUCLEOTIDE SEQUENCE [LARGE SCALE GENOMIC DNA]</scope>
    <source>
        <strain evidence="4 5">LNHT1506</strain>
    </source>
</reference>